<evidence type="ECO:0000313" key="2">
    <source>
        <dbReference type="Proteomes" id="UP000316270"/>
    </source>
</evidence>
<dbReference type="Proteomes" id="UP000316270">
    <property type="component" value="Chromosome 16"/>
</dbReference>
<sequence length="92" mass="9973">MPTDLKHQITTLLNTYLATFNASDYATASKYYYSPSIAISASGVLLLPAAADMASFLSTTVSRLKVDGFDHSEWIGEKAIVVLEDEGERGLL</sequence>
<dbReference type="EMBL" id="CP042200">
    <property type="protein sequence ID" value="QDS76893.1"/>
    <property type="molecule type" value="Genomic_DNA"/>
</dbReference>
<evidence type="ECO:0008006" key="3">
    <source>
        <dbReference type="Google" id="ProtNLM"/>
    </source>
</evidence>
<name>A0A517LMM6_9PEZI</name>
<evidence type="ECO:0000313" key="1">
    <source>
        <dbReference type="EMBL" id="QDS76893.1"/>
    </source>
</evidence>
<accession>A0A517LMM6</accession>
<reference evidence="1 2" key="1">
    <citation type="submission" date="2019-07" db="EMBL/GenBank/DDBJ databases">
        <title>Finished genome of Venturia effusa.</title>
        <authorList>
            <person name="Young C.A."/>
            <person name="Cox M.P."/>
            <person name="Ganley A.R.D."/>
            <person name="David W.J."/>
        </authorList>
    </citation>
    <scope>NUCLEOTIDE SEQUENCE [LARGE SCALE GENOMIC DNA]</scope>
    <source>
        <strain evidence="2">albino</strain>
    </source>
</reference>
<organism evidence="1 2">
    <name type="scientific">Venturia effusa</name>
    <dbReference type="NCBI Taxonomy" id="50376"/>
    <lineage>
        <taxon>Eukaryota</taxon>
        <taxon>Fungi</taxon>
        <taxon>Dikarya</taxon>
        <taxon>Ascomycota</taxon>
        <taxon>Pezizomycotina</taxon>
        <taxon>Dothideomycetes</taxon>
        <taxon>Pleosporomycetidae</taxon>
        <taxon>Venturiales</taxon>
        <taxon>Venturiaceae</taxon>
        <taxon>Venturia</taxon>
    </lineage>
</organism>
<protein>
    <recommendedName>
        <fullName evidence="3">SnoaL-like domain-containing protein</fullName>
    </recommendedName>
</protein>
<dbReference type="OrthoDB" id="3923156at2759"/>
<proteinExistence type="predicted"/>
<gene>
    <name evidence="1" type="ORF">FKW77_003968</name>
</gene>
<keyword evidence="2" id="KW-1185">Reference proteome</keyword>
<dbReference type="AlphaFoldDB" id="A0A517LMM6"/>